<keyword evidence="1" id="KW-0808">Transferase</keyword>
<dbReference type="PANTHER" id="PTHR46656:SF3">
    <property type="entry name" value="PUTATIVE-RELATED"/>
    <property type="match status" value="1"/>
</dbReference>
<dbReference type="InParanoid" id="D8M988"/>
<name>D8M988_BLAHO</name>
<proteinExistence type="predicted"/>
<organism evidence="3">
    <name type="scientific">Blastocystis hominis</name>
    <dbReference type="NCBI Taxonomy" id="12968"/>
    <lineage>
        <taxon>Eukaryota</taxon>
        <taxon>Sar</taxon>
        <taxon>Stramenopiles</taxon>
        <taxon>Bigyra</taxon>
        <taxon>Opalozoa</taxon>
        <taxon>Opalinata</taxon>
        <taxon>Blastocystidae</taxon>
        <taxon>Blastocystis</taxon>
    </lineage>
</organism>
<dbReference type="Gene3D" id="3.40.50.2000">
    <property type="entry name" value="Glycogen Phosphorylase B"/>
    <property type="match status" value="1"/>
</dbReference>
<dbReference type="SUPFAM" id="SSF53756">
    <property type="entry name" value="UDP-Glycosyltransferase/glycogen phosphorylase"/>
    <property type="match status" value="1"/>
</dbReference>
<keyword evidence="4" id="KW-1185">Reference proteome</keyword>
<evidence type="ECO:0000313" key="4">
    <source>
        <dbReference type="Proteomes" id="UP000008312"/>
    </source>
</evidence>
<dbReference type="InterPro" id="IPR001296">
    <property type="entry name" value="Glyco_trans_1"/>
</dbReference>
<dbReference type="Pfam" id="PF00534">
    <property type="entry name" value="Glycos_transf_1"/>
    <property type="match status" value="1"/>
</dbReference>
<dbReference type="Proteomes" id="UP000008312">
    <property type="component" value="Unassembled WGS sequence"/>
</dbReference>
<protein>
    <recommendedName>
        <fullName evidence="2">Glycosyl transferase family 1 domain-containing protein</fullName>
    </recommendedName>
</protein>
<evidence type="ECO:0000259" key="2">
    <source>
        <dbReference type="Pfam" id="PF00534"/>
    </source>
</evidence>
<evidence type="ECO:0000256" key="1">
    <source>
        <dbReference type="ARBA" id="ARBA00022676"/>
    </source>
</evidence>
<feature type="domain" description="Glycosyl transferase family 1" evidence="2">
    <location>
        <begin position="307"/>
        <end position="409"/>
    </location>
</feature>
<accession>D8M988</accession>
<dbReference type="RefSeq" id="XP_012898675.1">
    <property type="nucleotide sequence ID" value="XM_013043221.1"/>
</dbReference>
<dbReference type="AlphaFoldDB" id="D8M988"/>
<dbReference type="PANTHER" id="PTHR46656">
    <property type="entry name" value="PUTATIVE-RELATED"/>
    <property type="match status" value="1"/>
</dbReference>
<keyword evidence="1" id="KW-0328">Glycosyltransferase</keyword>
<dbReference type="CDD" id="cd03801">
    <property type="entry name" value="GT4_PimA-like"/>
    <property type="match status" value="1"/>
</dbReference>
<dbReference type="EMBL" id="FN668688">
    <property type="protein sequence ID" value="CBK24627.2"/>
    <property type="molecule type" value="Genomic_DNA"/>
</dbReference>
<dbReference type="OrthoDB" id="2193793at2759"/>
<dbReference type="OMA" id="SVFKWEY"/>
<sequence>MLKSCGSFFEPQVFWNAPFLSGGGYCSEATSLVSSLEKQGFDVHLQQVSFPKCLYNLQHGDGVSQGYLSALSYEDQSMLWRLLNKDRDDRNRITIEVCHSEPGAWKPAAFDTSDCPQFSKSVSYHVGRTMFETDRLPKGWKKKMNRMDEIWVPSDFLKSIFEREGVKNVRVVGESVNTHFFRPIVSVRKDATLPLSQDPENTYNLTRAYIFDTVFERHPLHGYASTVFLSIFKWEFRKGWDILLNVYFDSFSKNDPVSLFIITQEYHSDGDSVDDQVQDFIRTHWAHKASSLPHFKIVTTLAPQLFLPYFYNFASAVVLPTRGEGWGRVAQEAMSCGGVVITTGYGGPLTFLNANNSFPIPVGRFTTIQEGPFRGHQLVEPDRAELARMMRLVVQNPEELNEIRREARESMVRQYSEEAMGKVLEAELLRIESVILGRELEKEL</sequence>
<evidence type="ECO:0000313" key="3">
    <source>
        <dbReference type="EMBL" id="CBK24627.2"/>
    </source>
</evidence>
<dbReference type="GO" id="GO:0016757">
    <property type="term" value="F:glycosyltransferase activity"/>
    <property type="evidence" value="ECO:0007669"/>
    <property type="project" value="UniProtKB-KW"/>
</dbReference>
<reference evidence="3" key="1">
    <citation type="submission" date="2010-02" db="EMBL/GenBank/DDBJ databases">
        <title>Sequencing and annotation of the Blastocystis hominis genome.</title>
        <authorList>
            <person name="Wincker P."/>
        </authorList>
    </citation>
    <scope>NUCLEOTIDE SEQUENCE</scope>
    <source>
        <strain evidence="3">Singapore isolate B</strain>
    </source>
</reference>
<dbReference type="GeneID" id="24921374"/>
<gene>
    <name evidence="3" type="ORF">GSBLH_T00004342001</name>
</gene>